<evidence type="ECO:0000259" key="1">
    <source>
        <dbReference type="Pfam" id="PF00781"/>
    </source>
</evidence>
<dbReference type="Pfam" id="PF00781">
    <property type="entry name" value="DAGK_cat"/>
    <property type="match status" value="1"/>
</dbReference>
<proteinExistence type="predicted"/>
<dbReference type="SUPFAM" id="SSF111331">
    <property type="entry name" value="NAD kinase/diacylglycerol kinase-like"/>
    <property type="match status" value="1"/>
</dbReference>
<reference evidence="2 3" key="1">
    <citation type="submission" date="2024-11" db="EMBL/GenBank/DDBJ databases">
        <title>Adaptive evolution of stress response genes in parasites aligns with host niche diversity.</title>
        <authorList>
            <person name="Hahn C."/>
            <person name="Resl P."/>
        </authorList>
    </citation>
    <scope>NUCLEOTIDE SEQUENCE [LARGE SCALE GENOMIC DNA]</scope>
    <source>
        <strain evidence="2">EGGRZ-B1_66</strain>
        <tissue evidence="2">Body</tissue>
    </source>
</reference>
<dbReference type="EMBL" id="JBJKFK010000323">
    <property type="protein sequence ID" value="KAL3317831.1"/>
    <property type="molecule type" value="Genomic_DNA"/>
</dbReference>
<dbReference type="Gene3D" id="3.40.50.10330">
    <property type="entry name" value="Probable inorganic polyphosphate/atp-NAD kinase, domain 1"/>
    <property type="match status" value="1"/>
</dbReference>
<comment type="caution">
    <text evidence="2">The sequence shown here is derived from an EMBL/GenBank/DDBJ whole genome shotgun (WGS) entry which is preliminary data.</text>
</comment>
<name>A0ABD2QGF8_9PLAT</name>
<dbReference type="Gene3D" id="2.60.200.40">
    <property type="match status" value="1"/>
</dbReference>
<sequence length="203" mass="21919">MAVPFGANQYILKASKDELLSYRGICLVSGDGLIFEVINALQERLNKAQDNPALLATEREINAIPLFHIPSGSSNATASSSAFQSGYGPYRMRLICSSLSTIKDLLLSALSVLTAPLKCDADQASGDEICWRLESRPIDAILVQSAGETTPHIGILSLTWGLIADIDIGFEFLRCLGGTRNVIGAVLSIIRWFFSLQNLCNGN</sequence>
<feature type="domain" description="DAGKc" evidence="1">
    <location>
        <begin position="13"/>
        <end position="83"/>
    </location>
</feature>
<dbReference type="InterPro" id="IPR016064">
    <property type="entry name" value="NAD/diacylglycerol_kinase_sf"/>
</dbReference>
<dbReference type="InterPro" id="IPR001206">
    <property type="entry name" value="Diacylglycerol_kinase_cat_dom"/>
</dbReference>
<accession>A0ABD2QGF8</accession>
<organism evidence="2 3">
    <name type="scientific">Cichlidogyrus casuarinus</name>
    <dbReference type="NCBI Taxonomy" id="1844966"/>
    <lineage>
        <taxon>Eukaryota</taxon>
        <taxon>Metazoa</taxon>
        <taxon>Spiralia</taxon>
        <taxon>Lophotrochozoa</taxon>
        <taxon>Platyhelminthes</taxon>
        <taxon>Monogenea</taxon>
        <taxon>Monopisthocotylea</taxon>
        <taxon>Dactylogyridea</taxon>
        <taxon>Ancyrocephalidae</taxon>
        <taxon>Cichlidogyrus</taxon>
    </lineage>
</organism>
<keyword evidence="3" id="KW-1185">Reference proteome</keyword>
<dbReference type="InterPro" id="IPR017438">
    <property type="entry name" value="ATP-NAD_kinase_N"/>
</dbReference>
<dbReference type="PANTHER" id="PTHR12358">
    <property type="entry name" value="SPHINGOSINE KINASE"/>
    <property type="match status" value="1"/>
</dbReference>
<protein>
    <recommendedName>
        <fullName evidence="1">DAGKc domain-containing protein</fullName>
    </recommendedName>
</protein>
<dbReference type="Proteomes" id="UP001626550">
    <property type="component" value="Unassembled WGS sequence"/>
</dbReference>
<evidence type="ECO:0000313" key="2">
    <source>
        <dbReference type="EMBL" id="KAL3317831.1"/>
    </source>
</evidence>
<dbReference type="PANTHER" id="PTHR12358:SF112">
    <property type="entry name" value="LD11247P-RELATED"/>
    <property type="match status" value="1"/>
</dbReference>
<gene>
    <name evidence="2" type="ORF">Ciccas_003510</name>
</gene>
<dbReference type="AlphaFoldDB" id="A0ABD2QGF8"/>
<evidence type="ECO:0000313" key="3">
    <source>
        <dbReference type="Proteomes" id="UP001626550"/>
    </source>
</evidence>
<dbReference type="InterPro" id="IPR050187">
    <property type="entry name" value="Lipid_Phosphate_FormReg"/>
</dbReference>